<feature type="signal peptide" evidence="1">
    <location>
        <begin position="1"/>
        <end position="29"/>
    </location>
</feature>
<dbReference type="Gramene" id="TVU28193">
    <property type="protein sequence ID" value="TVU28193"/>
    <property type="gene ID" value="EJB05_19702"/>
</dbReference>
<organism evidence="2 3">
    <name type="scientific">Eragrostis curvula</name>
    <name type="common">weeping love grass</name>
    <dbReference type="NCBI Taxonomy" id="38414"/>
    <lineage>
        <taxon>Eukaryota</taxon>
        <taxon>Viridiplantae</taxon>
        <taxon>Streptophyta</taxon>
        <taxon>Embryophyta</taxon>
        <taxon>Tracheophyta</taxon>
        <taxon>Spermatophyta</taxon>
        <taxon>Magnoliopsida</taxon>
        <taxon>Liliopsida</taxon>
        <taxon>Poales</taxon>
        <taxon>Poaceae</taxon>
        <taxon>PACMAD clade</taxon>
        <taxon>Chloridoideae</taxon>
        <taxon>Eragrostideae</taxon>
        <taxon>Eragrostidinae</taxon>
        <taxon>Eragrostis</taxon>
    </lineage>
</organism>
<reference evidence="2 3" key="1">
    <citation type="journal article" date="2019" name="Sci. Rep.">
        <title>A high-quality genome of Eragrostis curvula grass provides insights into Poaceae evolution and supports new strategies to enhance forage quality.</title>
        <authorList>
            <person name="Carballo J."/>
            <person name="Santos B.A.C.M."/>
            <person name="Zappacosta D."/>
            <person name="Garbus I."/>
            <person name="Selva J.P."/>
            <person name="Gallo C.A."/>
            <person name="Diaz A."/>
            <person name="Albertini E."/>
            <person name="Caccamo M."/>
            <person name="Echenique V."/>
        </authorList>
    </citation>
    <scope>NUCLEOTIDE SEQUENCE [LARGE SCALE GENOMIC DNA]</scope>
    <source>
        <strain evidence="3">cv. Victoria</strain>
        <tissue evidence="2">Leaf</tissue>
    </source>
</reference>
<proteinExistence type="predicted"/>
<protein>
    <submittedName>
        <fullName evidence="2">Uncharacterized protein</fullName>
    </submittedName>
</protein>
<gene>
    <name evidence="2" type="ORF">EJB05_19702</name>
</gene>
<keyword evidence="3" id="KW-1185">Reference proteome</keyword>
<feature type="non-terminal residue" evidence="2">
    <location>
        <position position="1"/>
    </location>
</feature>
<comment type="caution">
    <text evidence="2">The sequence shown here is derived from an EMBL/GenBank/DDBJ whole genome shotgun (WGS) entry which is preliminary data.</text>
</comment>
<evidence type="ECO:0000313" key="3">
    <source>
        <dbReference type="Proteomes" id="UP000324897"/>
    </source>
</evidence>
<dbReference type="EMBL" id="RWGY01000011">
    <property type="protein sequence ID" value="TVU28193.1"/>
    <property type="molecule type" value="Genomic_DNA"/>
</dbReference>
<evidence type="ECO:0000313" key="2">
    <source>
        <dbReference type="EMBL" id="TVU28193.1"/>
    </source>
</evidence>
<dbReference type="OrthoDB" id="669276at2759"/>
<accession>A0A5J9UWS2</accession>
<keyword evidence="1" id="KW-0732">Signal</keyword>
<sequence length="195" mass="20987">MFPHALATISSSSSLVILAAFSSVSPVLRRAIGDVIVRGGDRPGGHGLPGGVLLLPLPGAAGHRLPPRPAAKKVVVKTKRIILRRWHRRRPRRRRRTVASCPASAGFKLEKLVDLGDGFEGAFGIGEGCTDGAGGWRQRCFAVDDDDDGMWEALVEQEGLFWFGSFWGRPEQEDPAPGDDGFRPPVALESVRASA</sequence>
<dbReference type="AlphaFoldDB" id="A0A5J9UWS2"/>
<evidence type="ECO:0000256" key="1">
    <source>
        <dbReference type="SAM" id="SignalP"/>
    </source>
</evidence>
<name>A0A5J9UWS2_9POAL</name>
<feature type="chain" id="PRO_5023849574" evidence="1">
    <location>
        <begin position="30"/>
        <end position="195"/>
    </location>
</feature>
<dbReference type="Proteomes" id="UP000324897">
    <property type="component" value="Chromosome 1"/>
</dbReference>